<proteinExistence type="predicted"/>
<protein>
    <submittedName>
        <fullName evidence="2">NAD(P)H-dependent oxidoreductase</fullName>
    </submittedName>
</protein>
<dbReference type="InterPro" id="IPR005025">
    <property type="entry name" value="FMN_Rdtase-like_dom"/>
</dbReference>
<dbReference type="Proteomes" id="UP000477782">
    <property type="component" value="Unassembled WGS sequence"/>
</dbReference>
<gene>
    <name evidence="2" type="ORF">G4Z14_02445</name>
</gene>
<dbReference type="EMBL" id="JAAIVJ010000001">
    <property type="protein sequence ID" value="NEY89142.1"/>
    <property type="molecule type" value="Genomic_DNA"/>
</dbReference>
<sequence length="195" mass="21113">MTRRFLFLTASPRPGSNSSRLAGHAARFLPDGAKAHWLDLNAPPLPAFRDLRPGNPGVPMGRLGDVFAQVMLASDLVFAAPIYWYGFPAPLHLMLSHLSGWLDVPELRVMETLRGKRVFLLTTRADPDPTVPQPAETLLRRSAEWLGMSWAGALHGVADAPGEIESAAAWGAAETFLRSTHPAHRASAENPAPPS</sequence>
<evidence type="ECO:0000313" key="3">
    <source>
        <dbReference type="Proteomes" id="UP000477782"/>
    </source>
</evidence>
<dbReference type="AlphaFoldDB" id="A0A6M0QRS8"/>
<dbReference type="Pfam" id="PF03358">
    <property type="entry name" value="FMN_red"/>
    <property type="match status" value="1"/>
</dbReference>
<dbReference type="Gene3D" id="3.40.50.360">
    <property type="match status" value="1"/>
</dbReference>
<feature type="domain" description="NADPH-dependent FMN reductase-like" evidence="1">
    <location>
        <begin position="5"/>
        <end position="124"/>
    </location>
</feature>
<dbReference type="InterPro" id="IPR029039">
    <property type="entry name" value="Flavoprotein-like_sf"/>
</dbReference>
<comment type="caution">
    <text evidence="2">The sequence shown here is derived from an EMBL/GenBank/DDBJ whole genome shotgun (WGS) entry which is preliminary data.</text>
</comment>
<dbReference type="RefSeq" id="WP_164623150.1">
    <property type="nucleotide sequence ID" value="NZ_JAAIVJ010000001.1"/>
</dbReference>
<reference evidence="2 3" key="1">
    <citation type="submission" date="2020-02" db="EMBL/GenBank/DDBJ databases">
        <authorList>
            <person name="Chen W.-M."/>
        </authorList>
    </citation>
    <scope>NUCLEOTIDE SEQUENCE [LARGE SCALE GENOMIC DNA]</scope>
    <source>
        <strain evidence="2 3">KMS-5</strain>
    </source>
</reference>
<name>A0A6M0QRS8_9RHOB</name>
<organism evidence="2 3">
    <name type="scientific">Tabrizicola oligotrophica</name>
    <dbReference type="NCBI Taxonomy" id="2710650"/>
    <lineage>
        <taxon>Bacteria</taxon>
        <taxon>Pseudomonadati</taxon>
        <taxon>Pseudomonadota</taxon>
        <taxon>Alphaproteobacteria</taxon>
        <taxon>Rhodobacterales</taxon>
        <taxon>Paracoccaceae</taxon>
        <taxon>Tabrizicola</taxon>
    </lineage>
</organism>
<dbReference type="SUPFAM" id="SSF52218">
    <property type="entry name" value="Flavoproteins"/>
    <property type="match status" value="1"/>
</dbReference>
<keyword evidence="3" id="KW-1185">Reference proteome</keyword>
<evidence type="ECO:0000313" key="2">
    <source>
        <dbReference type="EMBL" id="NEY89142.1"/>
    </source>
</evidence>
<dbReference type="GO" id="GO:0016491">
    <property type="term" value="F:oxidoreductase activity"/>
    <property type="evidence" value="ECO:0007669"/>
    <property type="project" value="InterPro"/>
</dbReference>
<accession>A0A6M0QRS8</accession>
<evidence type="ECO:0000259" key="1">
    <source>
        <dbReference type="Pfam" id="PF03358"/>
    </source>
</evidence>